<dbReference type="Pfam" id="PF21274">
    <property type="entry name" value="Rng_hyd_C"/>
    <property type="match status" value="1"/>
</dbReference>
<evidence type="ECO:0000259" key="5">
    <source>
        <dbReference type="Pfam" id="PF01494"/>
    </source>
</evidence>
<dbReference type="InterPro" id="IPR036249">
    <property type="entry name" value="Thioredoxin-like_sf"/>
</dbReference>
<dbReference type="Gene3D" id="3.40.30.120">
    <property type="match status" value="1"/>
</dbReference>
<organism evidence="6 7">
    <name type="scientific">Azospirillum picis</name>
    <dbReference type="NCBI Taxonomy" id="488438"/>
    <lineage>
        <taxon>Bacteria</taxon>
        <taxon>Pseudomonadati</taxon>
        <taxon>Pseudomonadota</taxon>
        <taxon>Alphaproteobacteria</taxon>
        <taxon>Rhodospirillales</taxon>
        <taxon>Azospirillaceae</taxon>
        <taxon>Azospirillum</taxon>
    </lineage>
</organism>
<evidence type="ECO:0000256" key="4">
    <source>
        <dbReference type="ARBA" id="ARBA00022827"/>
    </source>
</evidence>
<sequence length="558" mass="59757">MDQADITCEVLVVGAGPTGLMAANLLKLAGVDVRIVDLRSGPSRESRAFAVSARSLELFASIGLADRLIERGAITSGVDFHVSGRRVGGLDYDKVQAPDTPFPFILMVPQSETEAVLIDALGKAGLEVEREIEVTGLDQASDQVRVTARRADGAPVAISARYVLGADGAHSIVRRALDLSFEGAKYPQSFLLGDVEVDWPLGHGRFRLFMQGERIGLFFPLQGTRLSRVMTTDLHASDLHADAPHAGDDPSHPEPLALEELQASFAEATGQPASLRNPTWLTRFRTHHRVVDRYRAGRVFVAGDAAHIHSPAGGQGMNTGLQDAANLAWKLAWKLGGTMRADAGEAMLDTYETERLPVARQVLRMTDRMFTVAAGQSGWRAHLRDLVAPAVLAPASGVGAIQTAVFRRLEQIDIRYPPSCAVAPGAGMRAPAAQLSRHRDLLDVLAGYRFHLLVLSRGALEADAADGILGRFAAVSALGVEPHLLTRQAGGRRDGIEIIERGDVFDRYGVPPDDGQASVLIRPDGHIAWRGDGVGVAGCMDFLTQSIGLAGSGRPDCR</sequence>
<protein>
    <submittedName>
        <fullName evidence="6">2-polyprenyl-6-methoxyphenol hydroxylase-like FAD-dependent oxidoreductase</fullName>
    </submittedName>
</protein>
<dbReference type="InterPro" id="IPR050641">
    <property type="entry name" value="RIFMO-like"/>
</dbReference>
<dbReference type="InterPro" id="IPR036188">
    <property type="entry name" value="FAD/NAD-bd_sf"/>
</dbReference>
<dbReference type="PRINTS" id="PR00420">
    <property type="entry name" value="RNGMNOXGNASE"/>
</dbReference>
<dbReference type="Proteomes" id="UP001244552">
    <property type="component" value="Unassembled WGS sequence"/>
</dbReference>
<comment type="cofactor">
    <cofactor evidence="1">
        <name>FAD</name>
        <dbReference type="ChEBI" id="CHEBI:57692"/>
    </cofactor>
</comment>
<feature type="domain" description="FAD-binding" evidence="5">
    <location>
        <begin position="8"/>
        <end position="365"/>
    </location>
</feature>
<dbReference type="SUPFAM" id="SSF52833">
    <property type="entry name" value="Thioredoxin-like"/>
    <property type="match status" value="1"/>
</dbReference>
<dbReference type="RefSeq" id="WP_209977980.1">
    <property type="nucleotide sequence ID" value="NZ_JAGINO010000001.1"/>
</dbReference>
<dbReference type="PANTHER" id="PTHR43004">
    <property type="entry name" value="TRK SYSTEM POTASSIUM UPTAKE PROTEIN"/>
    <property type="match status" value="1"/>
</dbReference>
<evidence type="ECO:0000256" key="3">
    <source>
        <dbReference type="ARBA" id="ARBA00022630"/>
    </source>
</evidence>
<evidence type="ECO:0000313" key="7">
    <source>
        <dbReference type="Proteomes" id="UP001244552"/>
    </source>
</evidence>
<evidence type="ECO:0000313" key="6">
    <source>
        <dbReference type="EMBL" id="MDQ0531368.1"/>
    </source>
</evidence>
<evidence type="ECO:0000256" key="1">
    <source>
        <dbReference type="ARBA" id="ARBA00001974"/>
    </source>
</evidence>
<dbReference type="Gene3D" id="3.30.70.2450">
    <property type="match status" value="1"/>
</dbReference>
<dbReference type="SUPFAM" id="SSF51905">
    <property type="entry name" value="FAD/NAD(P)-binding domain"/>
    <property type="match status" value="1"/>
</dbReference>
<dbReference type="PANTHER" id="PTHR43004:SF19">
    <property type="entry name" value="BINDING MONOOXYGENASE, PUTATIVE (JCVI)-RELATED"/>
    <property type="match status" value="1"/>
</dbReference>
<dbReference type="InterPro" id="IPR002938">
    <property type="entry name" value="FAD-bd"/>
</dbReference>
<keyword evidence="3" id="KW-0285">Flavoprotein</keyword>
<reference evidence="6 7" key="1">
    <citation type="submission" date="2023-07" db="EMBL/GenBank/DDBJ databases">
        <title>Genomic Encyclopedia of Type Strains, Phase IV (KMG-IV): sequencing the most valuable type-strain genomes for metagenomic binning, comparative biology and taxonomic classification.</title>
        <authorList>
            <person name="Goeker M."/>
        </authorList>
    </citation>
    <scope>NUCLEOTIDE SEQUENCE [LARGE SCALE GENOMIC DNA]</scope>
    <source>
        <strain evidence="6 7">DSM 19922</strain>
    </source>
</reference>
<name>A0ABU0MD64_9PROT</name>
<gene>
    <name evidence="6" type="ORF">QO018_000200</name>
</gene>
<comment type="caution">
    <text evidence="6">The sequence shown here is derived from an EMBL/GenBank/DDBJ whole genome shotgun (WGS) entry which is preliminary data.</text>
</comment>
<accession>A0ABU0MD64</accession>
<keyword evidence="7" id="KW-1185">Reference proteome</keyword>
<evidence type="ECO:0000256" key="2">
    <source>
        <dbReference type="ARBA" id="ARBA00007801"/>
    </source>
</evidence>
<comment type="similarity">
    <text evidence="2">Belongs to the PheA/TfdB FAD monooxygenase family.</text>
</comment>
<proteinExistence type="inferred from homology"/>
<dbReference type="Pfam" id="PF01494">
    <property type="entry name" value="FAD_binding_3"/>
    <property type="match status" value="1"/>
</dbReference>
<dbReference type="Gene3D" id="3.50.50.60">
    <property type="entry name" value="FAD/NAD(P)-binding domain"/>
    <property type="match status" value="1"/>
</dbReference>
<keyword evidence="4" id="KW-0274">FAD</keyword>
<dbReference type="EMBL" id="JAUSVU010000001">
    <property type="protein sequence ID" value="MDQ0531368.1"/>
    <property type="molecule type" value="Genomic_DNA"/>
</dbReference>